<keyword evidence="6" id="KW-1185">Reference proteome</keyword>
<protein>
    <submittedName>
        <fullName evidence="7">L-2-hydroxyglutarate dehydrogenase, mitochondrial (inferred by orthology to a C. elegans protein)</fullName>
    </submittedName>
</protein>
<evidence type="ECO:0000313" key="6">
    <source>
        <dbReference type="Proteomes" id="UP000267096"/>
    </source>
</evidence>
<dbReference type="OrthoDB" id="498204at2759"/>
<dbReference type="PANTHER" id="PTHR43104">
    <property type="entry name" value="L-2-HYDROXYGLUTARATE DEHYDROGENASE, MITOCHONDRIAL"/>
    <property type="match status" value="1"/>
</dbReference>
<keyword evidence="3" id="KW-0274">FAD</keyword>
<dbReference type="Gene3D" id="3.30.9.10">
    <property type="entry name" value="D-Amino Acid Oxidase, subunit A, domain 2"/>
    <property type="match status" value="1"/>
</dbReference>
<dbReference type="WBParaSite" id="ASIM_0000639301-mRNA-1">
    <property type="protein sequence ID" value="ASIM_0000639301-mRNA-1"/>
    <property type="gene ID" value="ASIM_0000639301"/>
</dbReference>
<sequence length="76" mass="8739">MKSVDLAYKYCDENKVPYKRNGKLIVAVEPEEIPRLEALFERAQKNNCKNISMIDGSKIKDYATHIQVSTYSFGHT</sequence>
<proteinExistence type="predicted"/>
<dbReference type="GO" id="GO:0047545">
    <property type="term" value="F:(S)-2-hydroxyglutarate dehydrogenase activity"/>
    <property type="evidence" value="ECO:0007669"/>
    <property type="project" value="TreeGrafter"/>
</dbReference>
<evidence type="ECO:0000313" key="7">
    <source>
        <dbReference type="WBParaSite" id="ASIM_0000639301-mRNA-1"/>
    </source>
</evidence>
<name>A0A0M3JFJ1_ANISI</name>
<keyword evidence="4" id="KW-0560">Oxidoreductase</keyword>
<reference evidence="5 6" key="2">
    <citation type="submission" date="2018-11" db="EMBL/GenBank/DDBJ databases">
        <authorList>
            <consortium name="Pathogen Informatics"/>
        </authorList>
    </citation>
    <scope>NUCLEOTIDE SEQUENCE [LARGE SCALE GENOMIC DNA]</scope>
</reference>
<evidence type="ECO:0000256" key="4">
    <source>
        <dbReference type="ARBA" id="ARBA00023002"/>
    </source>
</evidence>
<gene>
    <name evidence="5" type="ORF">ASIM_LOCUS6175</name>
</gene>
<dbReference type="EMBL" id="UYRR01013053">
    <property type="protein sequence ID" value="VDK26632.1"/>
    <property type="molecule type" value="Genomic_DNA"/>
</dbReference>
<dbReference type="Proteomes" id="UP000267096">
    <property type="component" value="Unassembled WGS sequence"/>
</dbReference>
<keyword evidence="2" id="KW-0285">Flavoprotein</keyword>
<comment type="cofactor">
    <cofactor evidence="1">
        <name>FAD</name>
        <dbReference type="ChEBI" id="CHEBI:57692"/>
    </cofactor>
</comment>
<evidence type="ECO:0000313" key="5">
    <source>
        <dbReference type="EMBL" id="VDK26632.1"/>
    </source>
</evidence>
<accession>A0A0M3JFJ1</accession>
<dbReference type="PANTHER" id="PTHR43104:SF2">
    <property type="entry name" value="L-2-HYDROXYGLUTARATE DEHYDROGENASE, MITOCHONDRIAL"/>
    <property type="match status" value="1"/>
</dbReference>
<evidence type="ECO:0000256" key="3">
    <source>
        <dbReference type="ARBA" id="ARBA00022827"/>
    </source>
</evidence>
<organism evidence="7">
    <name type="scientific">Anisakis simplex</name>
    <name type="common">Herring worm</name>
    <dbReference type="NCBI Taxonomy" id="6269"/>
    <lineage>
        <taxon>Eukaryota</taxon>
        <taxon>Metazoa</taxon>
        <taxon>Ecdysozoa</taxon>
        <taxon>Nematoda</taxon>
        <taxon>Chromadorea</taxon>
        <taxon>Rhabditida</taxon>
        <taxon>Spirurina</taxon>
        <taxon>Ascaridomorpha</taxon>
        <taxon>Ascaridoidea</taxon>
        <taxon>Anisakidae</taxon>
        <taxon>Anisakis</taxon>
        <taxon>Anisakis simplex complex</taxon>
    </lineage>
</organism>
<dbReference type="AlphaFoldDB" id="A0A0M3JFJ1"/>
<evidence type="ECO:0000256" key="2">
    <source>
        <dbReference type="ARBA" id="ARBA00022630"/>
    </source>
</evidence>
<evidence type="ECO:0000256" key="1">
    <source>
        <dbReference type="ARBA" id="ARBA00001974"/>
    </source>
</evidence>
<reference evidence="7" key="1">
    <citation type="submission" date="2017-02" db="UniProtKB">
        <authorList>
            <consortium name="WormBaseParasite"/>
        </authorList>
    </citation>
    <scope>IDENTIFICATION</scope>
</reference>